<sequence length="176" mass="19911">MQLLDSGAHTRLIGASKREAFHLELRDSYDSPGENEAFRNWLEGGSEDNYGWFQGWLSTVRGLTGRGAVMRRVRVVTVPHTDYIQWELELARLNAAAGEQIGYVPRHLVDANRLTTFDWWLLDDETVTVTVFKPSGQIAGSVATSDQRIVAYCQEVRDYVWSAAVPYADYVALQTR</sequence>
<dbReference type="Pfam" id="PF21806">
    <property type="entry name" value="DUF6879"/>
    <property type="match status" value="1"/>
</dbReference>
<evidence type="ECO:0000259" key="1">
    <source>
        <dbReference type="Pfam" id="PF21806"/>
    </source>
</evidence>
<reference evidence="2 3" key="1">
    <citation type="submission" date="2020-05" db="EMBL/GenBank/DDBJ databases">
        <title>MicrobeNet Type strains.</title>
        <authorList>
            <person name="Nicholson A.C."/>
        </authorList>
    </citation>
    <scope>NUCLEOTIDE SEQUENCE [LARGE SCALE GENOMIC DNA]</scope>
    <source>
        <strain evidence="2 3">JCM 3224</strain>
    </source>
</reference>
<evidence type="ECO:0000313" key="3">
    <source>
        <dbReference type="Proteomes" id="UP000586827"/>
    </source>
</evidence>
<accession>A0A849BT75</accession>
<dbReference type="EMBL" id="JABELX010000003">
    <property type="protein sequence ID" value="NNH69822.1"/>
    <property type="molecule type" value="Genomic_DNA"/>
</dbReference>
<name>A0A849BT75_9NOCA</name>
<keyword evidence="3" id="KW-1185">Reference proteome</keyword>
<feature type="domain" description="DUF6879" evidence="1">
    <location>
        <begin position="11"/>
        <end position="172"/>
    </location>
</feature>
<gene>
    <name evidence="2" type="ORF">HLB23_08070</name>
</gene>
<dbReference type="InterPro" id="IPR049244">
    <property type="entry name" value="DUF6879"/>
</dbReference>
<dbReference type="AlphaFoldDB" id="A0A849BT75"/>
<protein>
    <recommendedName>
        <fullName evidence="1">DUF6879 domain-containing protein</fullName>
    </recommendedName>
</protein>
<organism evidence="2 3">
    <name type="scientific">Nocardia uniformis</name>
    <dbReference type="NCBI Taxonomy" id="53432"/>
    <lineage>
        <taxon>Bacteria</taxon>
        <taxon>Bacillati</taxon>
        <taxon>Actinomycetota</taxon>
        <taxon>Actinomycetes</taxon>
        <taxon>Mycobacteriales</taxon>
        <taxon>Nocardiaceae</taxon>
        <taxon>Nocardia</taxon>
    </lineage>
</organism>
<dbReference type="RefSeq" id="WP_067517689.1">
    <property type="nucleotide sequence ID" value="NZ_JABELX010000003.1"/>
</dbReference>
<dbReference type="Proteomes" id="UP000586827">
    <property type="component" value="Unassembled WGS sequence"/>
</dbReference>
<evidence type="ECO:0000313" key="2">
    <source>
        <dbReference type="EMBL" id="NNH69822.1"/>
    </source>
</evidence>
<comment type="caution">
    <text evidence="2">The sequence shown here is derived from an EMBL/GenBank/DDBJ whole genome shotgun (WGS) entry which is preliminary data.</text>
</comment>
<proteinExistence type="predicted"/>